<dbReference type="RefSeq" id="WP_212495248.1">
    <property type="nucleotide sequence ID" value="NZ_JAFCJH010000071.1"/>
</dbReference>
<accession>A0ABS5FWD8</accession>
<keyword evidence="2" id="KW-0472">Membrane</keyword>
<comment type="caution">
    <text evidence="3">The sequence shown here is derived from an EMBL/GenBank/DDBJ whole genome shotgun (WGS) entry which is preliminary data.</text>
</comment>
<gene>
    <name evidence="3" type="ORF">JQ615_37680</name>
</gene>
<feature type="transmembrane region" description="Helical" evidence="2">
    <location>
        <begin position="21"/>
        <end position="38"/>
    </location>
</feature>
<keyword evidence="2" id="KW-1133">Transmembrane helix</keyword>
<dbReference type="EMBL" id="JAFCJH010000071">
    <property type="protein sequence ID" value="MBR0801105.1"/>
    <property type="molecule type" value="Genomic_DNA"/>
</dbReference>
<dbReference type="InterPro" id="IPR029063">
    <property type="entry name" value="SAM-dependent_MTases_sf"/>
</dbReference>
<organism evidence="3 4">
    <name type="scientific">Bradyrhizobium jicamae</name>
    <dbReference type="NCBI Taxonomy" id="280332"/>
    <lineage>
        <taxon>Bacteria</taxon>
        <taxon>Pseudomonadati</taxon>
        <taxon>Pseudomonadota</taxon>
        <taxon>Alphaproteobacteria</taxon>
        <taxon>Hyphomicrobiales</taxon>
        <taxon>Nitrobacteraceae</taxon>
        <taxon>Bradyrhizobium</taxon>
    </lineage>
</organism>
<dbReference type="CDD" id="cd02440">
    <property type="entry name" value="AdoMet_MTases"/>
    <property type="match status" value="1"/>
</dbReference>
<dbReference type="Proteomes" id="UP001315278">
    <property type="component" value="Unassembled WGS sequence"/>
</dbReference>
<evidence type="ECO:0000256" key="2">
    <source>
        <dbReference type="SAM" id="Phobius"/>
    </source>
</evidence>
<feature type="transmembrane region" description="Helical" evidence="2">
    <location>
        <begin position="84"/>
        <end position="106"/>
    </location>
</feature>
<feature type="transmembrane region" description="Helical" evidence="2">
    <location>
        <begin position="427"/>
        <end position="446"/>
    </location>
</feature>
<feature type="transmembrane region" description="Helical" evidence="2">
    <location>
        <begin position="231"/>
        <end position="252"/>
    </location>
</feature>
<dbReference type="PANTHER" id="PTHR43317">
    <property type="entry name" value="THERMOSPERMINE SYNTHASE ACAULIS5"/>
    <property type="match status" value="1"/>
</dbReference>
<keyword evidence="2" id="KW-0812">Transmembrane</keyword>
<dbReference type="NCBIfam" id="NF037959">
    <property type="entry name" value="MFS_SpdSyn"/>
    <property type="match status" value="1"/>
</dbReference>
<protein>
    <submittedName>
        <fullName evidence="3">Fused MFS/spermidine synthase</fullName>
    </submittedName>
</protein>
<keyword evidence="1" id="KW-0620">Polyamine biosynthesis</keyword>
<dbReference type="PANTHER" id="PTHR43317:SF1">
    <property type="entry name" value="THERMOSPERMINE SYNTHASE ACAULIS5"/>
    <property type="match status" value="1"/>
</dbReference>
<dbReference type="InterPro" id="IPR036259">
    <property type="entry name" value="MFS_trans_sf"/>
</dbReference>
<sequence>MAALDLLPAAARADLSARTKLLCVLFFFSGFPALIYQLTWQRALFRVFGVNSESVTVVVSAFMLGLGLGSLAGGWISKRRSVSLLPLLAMIEVATAMFGIISLSAFEQVGAFIVDWPLPAVAAVNLLLVLIPTLLMGATLPILVSHLVRSSGQVGGSVGLLYYVNTTGAGAACLLCCVLLFPFLGMHRAVLVAVTLNVAVALSAIVIHVFHDDQTVPPDAAVIRPPSEAATRLPAAILLSALGGFISLSYEIYLFRIISYASGSSATTFALTLACFLFGVAAGARNAGKSCEGGPPSNIMRKAADEIIVANLFGLMFLPILSHSAFGRGTIGIALLLVYLIARCWGSLLPYLAQIGIPSDERAGMRTSLLYFANILGSTTGAILTGFVLTDYLSSAQLAVALIFAGTACVLILLAQSEGPRGERRKRTLRAIAVLALACVAIPQMSHRLFANLLARGQTTFDITDIVENRSGIITVDKDGTVYGNGMYDGRFNTRLAGDPNGIIRPYALSLFRGALPDVLMIGLSSGSWAQVIANNPAVRSLTIVEINPGYLRLIDRRPEVASVRQNSKVRIITDDGRRWLSHHPDQRFDAIVSNTTWNFRANTTNLLSAEFLELAKRHLNSGGVLFYNTTDSDRVQRTACLAFPYGARFTNHMIVSDRPIDWDLGRWRRTLESYVIDGEPQFRPESSEDRELLDAITSSDYAREVIEECPQLLVRTEGKMPVTDDNMGTEWRYPLGLD</sequence>
<name>A0ABS5FWD8_9BRAD</name>
<dbReference type="SUPFAM" id="SSF53335">
    <property type="entry name" value="S-adenosyl-L-methionine-dependent methyltransferases"/>
    <property type="match status" value="1"/>
</dbReference>
<feature type="transmembrane region" description="Helical" evidence="2">
    <location>
        <begin position="58"/>
        <end position="77"/>
    </location>
</feature>
<dbReference type="SUPFAM" id="SSF103473">
    <property type="entry name" value="MFS general substrate transporter"/>
    <property type="match status" value="1"/>
</dbReference>
<reference evidence="4" key="1">
    <citation type="journal article" date="2021" name="ISME J.">
        <title>Evolutionary origin and ecological implication of a unique nif island in free-living Bradyrhizobium lineages.</title>
        <authorList>
            <person name="Tao J."/>
        </authorList>
    </citation>
    <scope>NUCLEOTIDE SEQUENCE [LARGE SCALE GENOMIC DNA]</scope>
    <source>
        <strain evidence="4">SZCCT0434</strain>
    </source>
</reference>
<evidence type="ECO:0000313" key="3">
    <source>
        <dbReference type="EMBL" id="MBR0801105.1"/>
    </source>
</evidence>
<feature type="transmembrane region" description="Helical" evidence="2">
    <location>
        <begin position="126"/>
        <end position="148"/>
    </location>
</feature>
<feature type="transmembrane region" description="Helical" evidence="2">
    <location>
        <begin position="333"/>
        <end position="357"/>
    </location>
</feature>
<dbReference type="Gene3D" id="3.40.50.150">
    <property type="entry name" value="Vaccinia Virus protein VP39"/>
    <property type="match status" value="1"/>
</dbReference>
<keyword evidence="4" id="KW-1185">Reference proteome</keyword>
<feature type="transmembrane region" description="Helical" evidence="2">
    <location>
        <begin position="160"/>
        <end position="184"/>
    </location>
</feature>
<feature type="transmembrane region" description="Helical" evidence="2">
    <location>
        <begin position="369"/>
        <end position="389"/>
    </location>
</feature>
<feature type="transmembrane region" description="Helical" evidence="2">
    <location>
        <begin position="303"/>
        <end position="321"/>
    </location>
</feature>
<evidence type="ECO:0000256" key="1">
    <source>
        <dbReference type="ARBA" id="ARBA00023115"/>
    </source>
</evidence>
<feature type="transmembrane region" description="Helical" evidence="2">
    <location>
        <begin position="190"/>
        <end position="210"/>
    </location>
</feature>
<feature type="transmembrane region" description="Helical" evidence="2">
    <location>
        <begin position="395"/>
        <end position="415"/>
    </location>
</feature>
<feature type="transmembrane region" description="Helical" evidence="2">
    <location>
        <begin position="258"/>
        <end position="282"/>
    </location>
</feature>
<proteinExistence type="predicted"/>
<evidence type="ECO:0000313" key="4">
    <source>
        <dbReference type="Proteomes" id="UP001315278"/>
    </source>
</evidence>